<comment type="caution">
    <text evidence="4">The sequence shown here is derived from an EMBL/GenBank/DDBJ whole genome shotgun (WGS) entry which is preliminary data.</text>
</comment>
<dbReference type="Proteomes" id="UP000321635">
    <property type="component" value="Unassembled WGS sequence"/>
</dbReference>
<comment type="subunit">
    <text evidence="1">Interacts transiently with the RNA polymerase catalytic core formed by RpoA, RpoB, RpoC and RpoZ (2 alpha, 1 beta, 1 beta' and 1 omega subunit) to form the RNA polymerase holoenzyme that can initiate transcription.</text>
</comment>
<dbReference type="InterPro" id="IPR013324">
    <property type="entry name" value="RNA_pol_sigma_r3/r4-like"/>
</dbReference>
<dbReference type="Pfam" id="PF08281">
    <property type="entry name" value="Sigma70_r4_2"/>
    <property type="match status" value="1"/>
</dbReference>
<proteinExistence type="predicted"/>
<dbReference type="STRING" id="1120919.GCA_000429165_02673"/>
<dbReference type="GO" id="GO:0003677">
    <property type="term" value="F:DNA binding"/>
    <property type="evidence" value="ECO:0007669"/>
    <property type="project" value="InterPro"/>
</dbReference>
<keyword evidence="5" id="KW-1185">Reference proteome</keyword>
<name>A0A511XCJ5_9PROT</name>
<dbReference type="InterPro" id="IPR036388">
    <property type="entry name" value="WH-like_DNA-bd_sf"/>
</dbReference>
<dbReference type="InterPro" id="IPR013249">
    <property type="entry name" value="RNA_pol_sigma70_r4_t2"/>
</dbReference>
<evidence type="ECO:0000259" key="2">
    <source>
        <dbReference type="Pfam" id="PF04542"/>
    </source>
</evidence>
<dbReference type="PANTHER" id="PTHR30173:SF43">
    <property type="entry name" value="ECF RNA POLYMERASE SIGMA FACTOR SIGI-RELATED"/>
    <property type="match status" value="1"/>
</dbReference>
<dbReference type="SUPFAM" id="SSF88659">
    <property type="entry name" value="Sigma3 and sigma4 domains of RNA polymerase sigma factors"/>
    <property type="match status" value="1"/>
</dbReference>
<dbReference type="NCBIfam" id="NF007214">
    <property type="entry name" value="PRK09636.1"/>
    <property type="match status" value="1"/>
</dbReference>
<reference evidence="4 5" key="1">
    <citation type="submission" date="2019-07" db="EMBL/GenBank/DDBJ databases">
        <title>Whole genome shotgun sequence of Acetobacter nitrogenifigens NBRC 105050.</title>
        <authorList>
            <person name="Hosoyama A."/>
            <person name="Uohara A."/>
            <person name="Ohji S."/>
            <person name="Ichikawa N."/>
        </authorList>
    </citation>
    <scope>NUCLEOTIDE SEQUENCE [LARGE SCALE GENOMIC DNA]</scope>
    <source>
        <strain evidence="4 5">NBRC 105050</strain>
    </source>
</reference>
<evidence type="ECO:0000259" key="3">
    <source>
        <dbReference type="Pfam" id="PF08281"/>
    </source>
</evidence>
<evidence type="ECO:0000313" key="5">
    <source>
        <dbReference type="Proteomes" id="UP000321635"/>
    </source>
</evidence>
<evidence type="ECO:0000256" key="1">
    <source>
        <dbReference type="ARBA" id="ARBA00011344"/>
    </source>
</evidence>
<dbReference type="OrthoDB" id="9794372at2"/>
<dbReference type="InterPro" id="IPR014284">
    <property type="entry name" value="RNA_pol_sigma-70_dom"/>
</dbReference>
<dbReference type="Gene3D" id="1.10.10.10">
    <property type="entry name" value="Winged helix-like DNA-binding domain superfamily/Winged helix DNA-binding domain"/>
    <property type="match status" value="1"/>
</dbReference>
<dbReference type="SUPFAM" id="SSF88946">
    <property type="entry name" value="Sigma2 domain of RNA polymerase sigma factors"/>
    <property type="match status" value="1"/>
</dbReference>
<evidence type="ECO:0000313" key="4">
    <source>
        <dbReference type="EMBL" id="GEN60684.1"/>
    </source>
</evidence>
<accession>A0A511XCJ5</accession>
<dbReference type="Pfam" id="PF04542">
    <property type="entry name" value="Sigma70_r2"/>
    <property type="match status" value="1"/>
</dbReference>
<dbReference type="PANTHER" id="PTHR30173">
    <property type="entry name" value="SIGMA 19 FACTOR"/>
    <property type="match status" value="1"/>
</dbReference>
<protein>
    <submittedName>
        <fullName evidence="4">RNA polymerase sigma factor SigJ</fullName>
    </submittedName>
</protein>
<organism evidence="4 5">
    <name type="scientific">Acetobacter nitrogenifigens DSM 23921 = NBRC 105050</name>
    <dbReference type="NCBI Taxonomy" id="1120919"/>
    <lineage>
        <taxon>Bacteria</taxon>
        <taxon>Pseudomonadati</taxon>
        <taxon>Pseudomonadota</taxon>
        <taxon>Alphaproteobacteria</taxon>
        <taxon>Acetobacterales</taxon>
        <taxon>Acetobacteraceae</taxon>
        <taxon>Acetobacter</taxon>
    </lineage>
</organism>
<dbReference type="InterPro" id="IPR032710">
    <property type="entry name" value="NTF2-like_dom_sf"/>
</dbReference>
<dbReference type="EMBL" id="BJYF01000020">
    <property type="protein sequence ID" value="GEN60684.1"/>
    <property type="molecule type" value="Genomic_DNA"/>
</dbReference>
<dbReference type="Gene3D" id="3.10.450.50">
    <property type="match status" value="1"/>
</dbReference>
<dbReference type="Gene3D" id="1.10.1740.10">
    <property type="match status" value="1"/>
</dbReference>
<dbReference type="SUPFAM" id="SSF54427">
    <property type="entry name" value="NTF2-like"/>
    <property type="match status" value="1"/>
</dbReference>
<dbReference type="InterPro" id="IPR007627">
    <property type="entry name" value="RNA_pol_sigma70_r2"/>
</dbReference>
<feature type="domain" description="RNA polymerase sigma-70 region 2" evidence="2">
    <location>
        <begin position="11"/>
        <end position="71"/>
    </location>
</feature>
<dbReference type="GO" id="GO:0016987">
    <property type="term" value="F:sigma factor activity"/>
    <property type="evidence" value="ECO:0007669"/>
    <property type="project" value="InterPro"/>
</dbReference>
<dbReference type="AlphaFoldDB" id="A0A511XCJ5"/>
<dbReference type="GO" id="GO:0006352">
    <property type="term" value="P:DNA-templated transcription initiation"/>
    <property type="evidence" value="ECO:0007669"/>
    <property type="project" value="InterPro"/>
</dbReference>
<gene>
    <name evidence="4" type="ORF">ANI02nite_25680</name>
</gene>
<feature type="domain" description="RNA polymerase sigma factor 70 region 4 type 2" evidence="3">
    <location>
        <begin position="106"/>
        <end position="158"/>
    </location>
</feature>
<sequence length="293" mass="32061">MTDATTSFLPHRAALIGLAYRMTGSHATAEDIAQEVFLRWQGTSRPDVERPQAWLMKAAARLALDHLRSARVRRETYIGPWLPEPVPDSREAPQEAAWAQNETVSMAFLLALERLSPAERAIFILHDLFDTPFAELAELLNKSLATCRQMAVRARQRLDEARPRQAPSAADGARLADAFLAATQTGDETALRDLLASDAVVHTDGGGVRPAALNLIHGGEKATRFFSRLALKRDAVPAVLYRGRINGAPGFVTLEADGLPQAVVLEIAQERIISVYVIRNPEKLRSLSAALST</sequence>
<dbReference type="RefSeq" id="WP_026398310.1">
    <property type="nucleotide sequence ID" value="NZ_AUBI01000011.1"/>
</dbReference>
<dbReference type="InterPro" id="IPR013325">
    <property type="entry name" value="RNA_pol_sigma_r2"/>
</dbReference>
<dbReference type="InterPro" id="IPR052704">
    <property type="entry name" value="ECF_Sigma-70_Domain"/>
</dbReference>
<dbReference type="NCBIfam" id="TIGR02937">
    <property type="entry name" value="sigma70-ECF"/>
    <property type="match status" value="1"/>
</dbReference>